<dbReference type="PROSITE" id="PS50012">
    <property type="entry name" value="RCC1_3"/>
    <property type="match status" value="1"/>
</dbReference>
<dbReference type="InterPro" id="IPR009091">
    <property type="entry name" value="RCC1/BLIP-II"/>
</dbReference>
<evidence type="ECO:0000313" key="5">
    <source>
        <dbReference type="Proteomes" id="UP001146793"/>
    </source>
</evidence>
<dbReference type="InterPro" id="IPR011333">
    <property type="entry name" value="SKP1/BTB/POZ_sf"/>
</dbReference>
<reference evidence="4" key="1">
    <citation type="submission" date="2022-08" db="EMBL/GenBank/DDBJ databases">
        <title>Novel sulphate-reducing endosymbionts in the free-living metamonad Anaeramoeba.</title>
        <authorList>
            <person name="Jerlstrom-Hultqvist J."/>
            <person name="Cepicka I."/>
            <person name="Gallot-Lavallee L."/>
            <person name="Salas-Leiva D."/>
            <person name="Curtis B.A."/>
            <person name="Zahonova K."/>
            <person name="Pipaliya S."/>
            <person name="Dacks J."/>
            <person name="Roger A.J."/>
        </authorList>
    </citation>
    <scope>NUCLEOTIDE SEQUENCE</scope>
    <source>
        <strain evidence="4">Busselton2</strain>
    </source>
</reference>
<feature type="compositionally biased region" description="Low complexity" evidence="2">
    <location>
        <begin position="742"/>
        <end position="755"/>
    </location>
</feature>
<evidence type="ECO:0000313" key="4">
    <source>
        <dbReference type="EMBL" id="KAJ3447344.1"/>
    </source>
</evidence>
<protein>
    <recommendedName>
        <fullName evidence="3">BTB domain-containing protein</fullName>
    </recommendedName>
</protein>
<dbReference type="PANTHER" id="PTHR45982">
    <property type="entry name" value="REGULATOR OF CHROMOSOME CONDENSATION"/>
    <property type="match status" value="1"/>
</dbReference>
<sequence length="1376" mass="162215">MNNQNKKEKEKEKEKEKKKEQKDDCIFAYGLGTLSSHFSSGTFRKLNTYKLPIKISCLNNNCHIYLDSSNELKSFGIKRYKKPTIKNVKKLLSIYESLIVVTKDQKLYCKGSNYFGGLGLEKLAHYPSLTLNSFFYNRGLVIKKIQKNNHTNFFLTKNHQLFLGGLFYQNTTQKFHNSNQSTPKLILKNVSKFFLNYRFSKRALIQKQDGTVYFIYIYFTMQPTFISSLYNPSLDHLVDDLKKEEIFFRCKEKVWEKRRIKAFERYLIPCENLKGLKIVDHLSVEPIEMAVVENESNFKNELYIANGHPRKAKNEHRYSSGYERKILSHKLQFEKSTLLGNESIINLAVLKNRLFYFLTETGKLFSLRKEIQIDPIDNKISFTSQPVEIQIPGSKPLGQRGLLGLDFCNSSVLLYEKYQKPIANDWLSFFKRQEMCDDKIITSNSTSIGFHSHLAKIRLGECFALFKKKLFDEKSKKIKSILKWVYSGILKNYFEKNLIIDFVRNDLKKDMQWLYLKSYKRGLRRDLLRLYQTRTERLQNDNELGFQLILQNEETVLIDRFIIQARSELFRGLFLSVSKKDTPRLKEHCECSQRAVELFIKFLYLGNFYENKTKKMQLIFINKKIYDELLLLEDFYQITTNIKFQKKLEKIKNFQTLQLKKLYAKVKIKKRVLAWGFNRGSLLGFGINLKYDQPQEHELFSKKMLINCSLNENFAFYHFNDHIININNNDDDDDNDNDNNNKKNNNNNNNNNKRNNNNDDDEDHNNPVYKLIQYSFGKTKIKHHFKSKIIKISKGRNHFLFLFENGQILGQGNSKFGQLNIEKKKNSRKMINIIFPNNNSKIIDIHCSSTISYFLTIDNQLFAIGDNRFKEIDKNDNARTIIKTPKLIRNNVLKVWCNELTNNIFIQTIDGDIYTKGFNNNGQLGIDSSKKKVYTKWKKVNFFQSQNQNSSNKIIKISPNKLFTIALIKDNKLNNILYSSGQNTIIGFPKNSKNFQLIQKSIKLQPTQVYSLRYSYLIITKSKQIYVCGLNDKHQLGIKNQKKCDQLTKIYLPILKKLQNLKLSPGIDSCVLTGDYLPIIYQNLIDYYQKNHKNLKKNDHQNIDWIKFRITNSSFFTPSIIKEKFNLLSENDFNLIKEWLYCGLFEITTFSNKCLNVLKFLGIDLNNLKKNSNWKAIKIQLKSFYKLLNKTKNNNELNLVIKKNIFFLNISLDMPYNEEIVNNNNNNNNNNNTNTNNNNNNNNNNININKYTNYIDHQNYILNHLNNSFKKLKNNYKFVYLLLEFLSSGKIQNNPTEFKMNKKNFIGLNKLINFLKLKKYLSREFLNLIQANRDIYITFKKRLLKKAKRPIKKHIHGIAQILTHYGQDYHDKKIKP</sequence>
<organism evidence="4 5">
    <name type="scientific">Anaeramoeba flamelloides</name>
    <dbReference type="NCBI Taxonomy" id="1746091"/>
    <lineage>
        <taxon>Eukaryota</taxon>
        <taxon>Metamonada</taxon>
        <taxon>Anaeramoebidae</taxon>
        <taxon>Anaeramoeba</taxon>
    </lineage>
</organism>
<evidence type="ECO:0000259" key="3">
    <source>
        <dbReference type="PROSITE" id="PS50097"/>
    </source>
</evidence>
<evidence type="ECO:0000256" key="2">
    <source>
        <dbReference type="SAM" id="MobiDB-lite"/>
    </source>
</evidence>
<dbReference type="PANTHER" id="PTHR45982:SF1">
    <property type="entry name" value="REGULATOR OF CHROMOSOME CONDENSATION"/>
    <property type="match status" value="1"/>
</dbReference>
<feature type="region of interest" description="Disordered" evidence="2">
    <location>
        <begin position="732"/>
        <end position="765"/>
    </location>
</feature>
<dbReference type="SUPFAM" id="SSF50985">
    <property type="entry name" value="RCC1/BLIP-II"/>
    <property type="match status" value="2"/>
</dbReference>
<name>A0AAV7ZZE9_9EUKA</name>
<gene>
    <name evidence="4" type="ORF">M0812_07574</name>
</gene>
<accession>A0AAV7ZZE9</accession>
<feature type="region of interest" description="Disordered" evidence="2">
    <location>
        <begin position="1223"/>
        <end position="1243"/>
    </location>
</feature>
<dbReference type="Gene3D" id="2.130.10.30">
    <property type="entry name" value="Regulator of chromosome condensation 1/beta-lactamase-inhibitor protein II"/>
    <property type="match status" value="2"/>
</dbReference>
<feature type="repeat" description="RCC1" evidence="1">
    <location>
        <begin position="911"/>
        <end position="970"/>
    </location>
</feature>
<dbReference type="InterPro" id="IPR051553">
    <property type="entry name" value="Ran_GTPase-activating"/>
</dbReference>
<dbReference type="InterPro" id="IPR000210">
    <property type="entry name" value="BTB/POZ_dom"/>
</dbReference>
<dbReference type="EMBL" id="JANTQA010000016">
    <property type="protein sequence ID" value="KAJ3447344.1"/>
    <property type="molecule type" value="Genomic_DNA"/>
</dbReference>
<dbReference type="Gene3D" id="3.30.710.10">
    <property type="entry name" value="Potassium Channel Kv1.1, Chain A"/>
    <property type="match status" value="1"/>
</dbReference>
<dbReference type="Proteomes" id="UP001146793">
    <property type="component" value="Unassembled WGS sequence"/>
</dbReference>
<comment type="caution">
    <text evidence="4">The sequence shown here is derived from an EMBL/GenBank/DDBJ whole genome shotgun (WGS) entry which is preliminary data.</text>
</comment>
<dbReference type="PROSITE" id="PS50097">
    <property type="entry name" value="BTB"/>
    <property type="match status" value="1"/>
</dbReference>
<dbReference type="CDD" id="cd18186">
    <property type="entry name" value="BTB_POZ_ZBTB_KLHL-like"/>
    <property type="match status" value="1"/>
</dbReference>
<feature type="domain" description="BTB" evidence="3">
    <location>
        <begin position="544"/>
        <end position="612"/>
    </location>
</feature>
<dbReference type="InterPro" id="IPR000408">
    <property type="entry name" value="Reg_chr_condens"/>
</dbReference>
<proteinExistence type="predicted"/>
<evidence type="ECO:0000256" key="1">
    <source>
        <dbReference type="PROSITE-ProRule" id="PRU00235"/>
    </source>
</evidence>